<reference evidence="2 3" key="1">
    <citation type="journal article" date="2018" name="Front. Microbiol.">
        <title>Conversion of Methionine to Cysteine in Lactobacillus paracasei Depends on the Highly Mobile cysK-ctl-cysE Gene Cluster.</title>
        <authorList>
            <person name="Wuthrich D."/>
            <person name="Irmler S."/>
            <person name="Berthoud H."/>
            <person name="Guggenbuhl B."/>
            <person name="Eugster E."/>
            <person name="Bruggmann R."/>
        </authorList>
    </citation>
    <scope>NUCLEOTIDE SEQUENCE [LARGE SCALE GENOMIC DNA]</scope>
    <source>
        <strain evidence="2 3">FAM18172</strain>
    </source>
</reference>
<evidence type="ECO:0000256" key="1">
    <source>
        <dbReference type="SAM" id="MobiDB-lite"/>
    </source>
</evidence>
<comment type="caution">
    <text evidence="2">The sequence shown here is derived from an EMBL/GenBank/DDBJ whole genome shotgun (WGS) entry which is preliminary data.</text>
</comment>
<organism evidence="2 3">
    <name type="scientific">Lacticaseibacillus paracasei</name>
    <name type="common">Lactobacillus paracasei</name>
    <dbReference type="NCBI Taxonomy" id="1597"/>
    <lineage>
        <taxon>Bacteria</taxon>
        <taxon>Bacillati</taxon>
        <taxon>Bacillota</taxon>
        <taxon>Bacilli</taxon>
        <taxon>Lactobacillales</taxon>
        <taxon>Lactobacillaceae</taxon>
        <taxon>Lacticaseibacillus</taxon>
    </lineage>
</organism>
<dbReference type="AlphaFoldDB" id="A0A422LZW3"/>
<name>A0A422LZW3_LACPA</name>
<protein>
    <submittedName>
        <fullName evidence="2">Uncharacterized protein</fullName>
    </submittedName>
</protein>
<accession>A0A422LZW3</accession>
<feature type="region of interest" description="Disordered" evidence="1">
    <location>
        <begin position="67"/>
        <end position="93"/>
    </location>
</feature>
<proteinExistence type="predicted"/>
<evidence type="ECO:0000313" key="3">
    <source>
        <dbReference type="Proteomes" id="UP000285532"/>
    </source>
</evidence>
<dbReference type="RefSeq" id="WP_128519173.1">
    <property type="nucleotide sequence ID" value="NZ_LKFU01000169.1"/>
</dbReference>
<dbReference type="Proteomes" id="UP000285532">
    <property type="component" value="Unassembled WGS sequence"/>
</dbReference>
<evidence type="ECO:0000313" key="2">
    <source>
        <dbReference type="EMBL" id="RND79871.1"/>
    </source>
</evidence>
<dbReference type="EMBL" id="LKFU01000169">
    <property type="protein sequence ID" value="RND79871.1"/>
    <property type="molecule type" value="Genomic_DNA"/>
</dbReference>
<gene>
    <name evidence="2" type="ORF">FAM18172_03117</name>
</gene>
<sequence length="93" mass="9806">MAISMPDRNHVFTLITTFNQTSQLLQGWQEKITTATVALVEHAHALHDAEVDAALAATPVPTVVATSEQCGWPTGGETAAPSSARRLIPSAQA</sequence>